<comment type="caution">
    <text evidence="11">The sequence shown here is derived from an EMBL/GenBank/DDBJ whole genome shotgun (WGS) entry which is preliminary data.</text>
</comment>
<evidence type="ECO:0000256" key="7">
    <source>
        <dbReference type="ARBA" id="ARBA00022989"/>
    </source>
</evidence>
<reference evidence="11 12" key="1">
    <citation type="submission" date="2024-04" db="EMBL/GenBank/DDBJ databases">
        <authorList>
            <consortium name="Genoscope - CEA"/>
            <person name="William W."/>
        </authorList>
    </citation>
    <scope>NUCLEOTIDE SEQUENCE [LARGE SCALE GENOMIC DNA]</scope>
</reference>
<proteinExistence type="inferred from homology"/>
<dbReference type="AlphaFoldDB" id="A0AAV2H538"/>
<keyword evidence="5" id="KW-0812">Transmembrane</keyword>
<dbReference type="GO" id="GO:0012505">
    <property type="term" value="C:endomembrane system"/>
    <property type="evidence" value="ECO:0007669"/>
    <property type="project" value="UniProtKB-SubCell"/>
</dbReference>
<dbReference type="GO" id="GO:0016757">
    <property type="term" value="F:glycosyltransferase activity"/>
    <property type="evidence" value="ECO:0007669"/>
    <property type="project" value="UniProtKB-KW"/>
</dbReference>
<comment type="subcellular location">
    <subcellularLocation>
        <location evidence="9">Endomembrane system</location>
        <topology evidence="9">Single-pass membrane protein</topology>
    </subcellularLocation>
    <subcellularLocation>
        <location evidence="1">Membrane</location>
        <topology evidence="1">Single-pass type II membrane protein</topology>
    </subcellularLocation>
</comment>
<dbReference type="Proteomes" id="UP001497497">
    <property type="component" value="Unassembled WGS sequence"/>
</dbReference>
<dbReference type="InterPro" id="IPR003378">
    <property type="entry name" value="Fringe-like_glycosylTrfase"/>
</dbReference>
<evidence type="ECO:0000256" key="6">
    <source>
        <dbReference type="ARBA" id="ARBA00022968"/>
    </source>
</evidence>
<keyword evidence="7" id="KW-1133">Transmembrane helix</keyword>
<dbReference type="Pfam" id="PF02434">
    <property type="entry name" value="Fringe"/>
    <property type="match status" value="2"/>
</dbReference>
<dbReference type="Gene3D" id="3.90.550.50">
    <property type="match status" value="2"/>
</dbReference>
<evidence type="ECO:0000256" key="9">
    <source>
        <dbReference type="ARBA" id="ARBA00037847"/>
    </source>
</evidence>
<keyword evidence="6" id="KW-0735">Signal-anchor</keyword>
<dbReference type="EMBL" id="CAXITT010000037">
    <property type="protein sequence ID" value="CAL1528770.1"/>
    <property type="molecule type" value="Genomic_DNA"/>
</dbReference>
<keyword evidence="4" id="KW-0808">Transferase</keyword>
<evidence type="ECO:0000256" key="3">
    <source>
        <dbReference type="ARBA" id="ARBA00022676"/>
    </source>
</evidence>
<evidence type="ECO:0000259" key="10">
    <source>
        <dbReference type="Pfam" id="PF02434"/>
    </source>
</evidence>
<name>A0AAV2H538_LYMST</name>
<sequence>EVQANQIVFILLSQSNEFHARQAEDFEKHVTDQVSHLSEIQRPQLFFTHRHFVDVRGSWTIFPLIEHLIDLLKKKDFSWVFICEEDTRVNVQGLVTLLKSYNASQHYFLGRELRDKQTTIIHHFAFADDPSQFTYPDFRAGLVLSITLIKHLHKRLQSGSLKLDFSIDPKHEFALFVWEQGLGTSLLHVEQFCSADDSLRPQCITRQPQKFPECGEPVRKQDLFVAVKTCKQYHETRVPVVKATWGKETDLIEYFSEVSDVSIPTTDLGVPNTDRGHCGKTMAIIQRIIDTPALSNIEWVLIADDDTIINLDRLLLLLACYNHRQPVALGERYGYAVARGGGYDYITGGGGMVFSQPAVRLLSNRCRCYSDDAPDDMTLGMCLKSIGVPVTHSRFFHQVG</sequence>
<keyword evidence="3" id="KW-0328">Glycosyltransferase</keyword>
<feature type="non-terminal residue" evidence="11">
    <location>
        <position position="1"/>
    </location>
</feature>
<evidence type="ECO:0000313" key="12">
    <source>
        <dbReference type="Proteomes" id="UP001497497"/>
    </source>
</evidence>
<gene>
    <name evidence="11" type="ORF">GSLYS_00002940001</name>
</gene>
<keyword evidence="8" id="KW-0472">Membrane</keyword>
<keyword evidence="12" id="KW-1185">Reference proteome</keyword>
<feature type="domain" description="Fringe-like glycosyltransferase" evidence="10">
    <location>
        <begin position="217"/>
        <end position="398"/>
    </location>
</feature>
<evidence type="ECO:0000256" key="1">
    <source>
        <dbReference type="ARBA" id="ARBA00004606"/>
    </source>
</evidence>
<accession>A0AAV2H538</accession>
<dbReference type="GO" id="GO:0016020">
    <property type="term" value="C:membrane"/>
    <property type="evidence" value="ECO:0007669"/>
    <property type="project" value="UniProtKB-SubCell"/>
</dbReference>
<comment type="similarity">
    <text evidence="2">Belongs to the glycosyltransferase 31 family.</text>
</comment>
<evidence type="ECO:0000256" key="8">
    <source>
        <dbReference type="ARBA" id="ARBA00023136"/>
    </source>
</evidence>
<evidence type="ECO:0000256" key="5">
    <source>
        <dbReference type="ARBA" id="ARBA00022692"/>
    </source>
</evidence>
<dbReference type="PANTHER" id="PTHR10811">
    <property type="entry name" value="FRINGE-RELATED"/>
    <property type="match status" value="1"/>
</dbReference>
<evidence type="ECO:0000313" key="11">
    <source>
        <dbReference type="EMBL" id="CAL1528770.1"/>
    </source>
</evidence>
<organism evidence="11 12">
    <name type="scientific">Lymnaea stagnalis</name>
    <name type="common">Great pond snail</name>
    <name type="synonym">Helix stagnalis</name>
    <dbReference type="NCBI Taxonomy" id="6523"/>
    <lineage>
        <taxon>Eukaryota</taxon>
        <taxon>Metazoa</taxon>
        <taxon>Spiralia</taxon>
        <taxon>Lophotrochozoa</taxon>
        <taxon>Mollusca</taxon>
        <taxon>Gastropoda</taxon>
        <taxon>Heterobranchia</taxon>
        <taxon>Euthyneura</taxon>
        <taxon>Panpulmonata</taxon>
        <taxon>Hygrophila</taxon>
        <taxon>Lymnaeoidea</taxon>
        <taxon>Lymnaeidae</taxon>
        <taxon>Lymnaea</taxon>
    </lineage>
</organism>
<evidence type="ECO:0000256" key="4">
    <source>
        <dbReference type="ARBA" id="ARBA00022679"/>
    </source>
</evidence>
<protein>
    <recommendedName>
        <fullName evidence="10">Fringe-like glycosyltransferase domain-containing protein</fullName>
    </recommendedName>
</protein>
<evidence type="ECO:0000256" key="2">
    <source>
        <dbReference type="ARBA" id="ARBA00008661"/>
    </source>
</evidence>
<feature type="domain" description="Fringe-like glycosyltransferase" evidence="10">
    <location>
        <begin position="69"/>
        <end position="199"/>
    </location>
</feature>